<keyword evidence="2" id="KW-1185">Reference proteome</keyword>
<dbReference type="AlphaFoldDB" id="A0A4Y2Q606"/>
<organism evidence="1 2">
    <name type="scientific">Araneus ventricosus</name>
    <name type="common">Orbweaver spider</name>
    <name type="synonym">Epeira ventricosa</name>
    <dbReference type="NCBI Taxonomy" id="182803"/>
    <lineage>
        <taxon>Eukaryota</taxon>
        <taxon>Metazoa</taxon>
        <taxon>Ecdysozoa</taxon>
        <taxon>Arthropoda</taxon>
        <taxon>Chelicerata</taxon>
        <taxon>Arachnida</taxon>
        <taxon>Araneae</taxon>
        <taxon>Araneomorphae</taxon>
        <taxon>Entelegynae</taxon>
        <taxon>Araneoidea</taxon>
        <taxon>Araneidae</taxon>
        <taxon>Araneus</taxon>
    </lineage>
</organism>
<protein>
    <submittedName>
        <fullName evidence="1">Uncharacterized protein</fullName>
    </submittedName>
</protein>
<comment type="caution">
    <text evidence="1">The sequence shown here is derived from an EMBL/GenBank/DDBJ whole genome shotgun (WGS) entry which is preliminary data.</text>
</comment>
<evidence type="ECO:0000313" key="1">
    <source>
        <dbReference type="EMBL" id="GBN59605.1"/>
    </source>
</evidence>
<name>A0A4Y2Q606_ARAVE</name>
<dbReference type="Proteomes" id="UP000499080">
    <property type="component" value="Unassembled WGS sequence"/>
</dbReference>
<accession>A0A4Y2Q606</accession>
<reference evidence="1 2" key="1">
    <citation type="journal article" date="2019" name="Sci. Rep.">
        <title>Orb-weaving spider Araneus ventricosus genome elucidates the spidroin gene catalogue.</title>
        <authorList>
            <person name="Kono N."/>
            <person name="Nakamura H."/>
            <person name="Ohtoshi R."/>
            <person name="Moran D.A.P."/>
            <person name="Shinohara A."/>
            <person name="Yoshida Y."/>
            <person name="Fujiwara M."/>
            <person name="Mori M."/>
            <person name="Tomita M."/>
            <person name="Arakawa K."/>
        </authorList>
    </citation>
    <scope>NUCLEOTIDE SEQUENCE [LARGE SCALE GENOMIC DNA]</scope>
</reference>
<sequence length="88" mass="9441">MPRVPSCPGAWVRSVAPVVLGMVRTESLNEPKGGGMPFFRILSERGHRGANLGDEAGHSLLPALFYALCPPPSCGKQVGRTGRERKNN</sequence>
<gene>
    <name evidence="1" type="ORF">AVEN_103525_1</name>
</gene>
<proteinExistence type="predicted"/>
<dbReference type="EMBL" id="BGPR01013193">
    <property type="protein sequence ID" value="GBN59605.1"/>
    <property type="molecule type" value="Genomic_DNA"/>
</dbReference>
<evidence type="ECO:0000313" key="2">
    <source>
        <dbReference type="Proteomes" id="UP000499080"/>
    </source>
</evidence>